<feature type="region of interest" description="Disordered" evidence="1">
    <location>
        <begin position="132"/>
        <end position="265"/>
    </location>
</feature>
<dbReference type="Proteomes" id="UP000265663">
    <property type="component" value="Unassembled WGS sequence"/>
</dbReference>
<dbReference type="AlphaFoldDB" id="A0A3M7LYP3"/>
<keyword evidence="4" id="KW-1185">Reference proteome</keyword>
<proteinExistence type="predicted"/>
<feature type="compositionally biased region" description="Basic and acidic residues" evidence="1">
    <location>
        <begin position="248"/>
        <end position="261"/>
    </location>
</feature>
<feature type="region of interest" description="Disordered" evidence="1">
    <location>
        <begin position="57"/>
        <end position="120"/>
    </location>
</feature>
<sequence>MVALLPRGLIPILACRQEPSRYGSLIIQCDVCEKSPDLHNQNFFLACTGTMSLPVRPSPGIHRIPPNHIQSTTSQSPRQQTSNLSFTTPKKKQNMSQSAEHSSPLSTPPSSSPEPSIRSSAVANTAQLDVDLPTKSPHASSVETQQAPASAPVSTTAQTSNMGAKRTQKSCNKRPRDEGSDSEDAFGTPPPKRASSETTGTANGQSAIKKASSSQKSTPRKPVYKKPTTKKAVAAPPAPKSRPSRNRKAPERLEDLQEKPKPKVSLNKKGLSRVFDPIYVTTNSSSRLVKADIYHMLLEGSAWISLSAEQQSTLVSMLPQDTANQALLSKIRAGDTEDTRPAAFTLANDCFRTDVAKFKEDLRNGHLAKTWQAAAEQAVIERAAGEYDAWKAEEAESWWGQKSK</sequence>
<dbReference type="InterPro" id="IPR028020">
    <property type="entry name" value="ASX_DEUBAD_dom"/>
</dbReference>
<evidence type="ECO:0000313" key="4">
    <source>
        <dbReference type="Proteomes" id="UP000265663"/>
    </source>
</evidence>
<evidence type="ECO:0000256" key="1">
    <source>
        <dbReference type="SAM" id="MobiDB-lite"/>
    </source>
</evidence>
<evidence type="ECO:0000313" key="3">
    <source>
        <dbReference type="EMBL" id="RMZ67262.1"/>
    </source>
</evidence>
<dbReference type="EMBL" id="KE747810">
    <property type="protein sequence ID" value="RMZ67262.1"/>
    <property type="molecule type" value="Genomic_DNA"/>
</dbReference>
<evidence type="ECO:0000259" key="2">
    <source>
        <dbReference type="Pfam" id="PF13919"/>
    </source>
</evidence>
<feature type="compositionally biased region" description="Polar residues" evidence="1">
    <location>
        <begin position="137"/>
        <end position="162"/>
    </location>
</feature>
<feature type="compositionally biased region" description="Low complexity" evidence="1">
    <location>
        <begin position="70"/>
        <end position="82"/>
    </location>
</feature>
<dbReference type="OrthoDB" id="2289918at2759"/>
<feature type="compositionally biased region" description="Basic residues" evidence="1">
    <location>
        <begin position="218"/>
        <end position="229"/>
    </location>
</feature>
<gene>
    <name evidence="3" type="ORF">GMOD_00001161</name>
</gene>
<feature type="domain" description="ASX DEUBAD" evidence="2">
    <location>
        <begin position="278"/>
        <end position="401"/>
    </location>
</feature>
<protein>
    <submittedName>
        <fullName evidence="3">Proline-rich early nodulin</fullName>
    </submittedName>
</protein>
<dbReference type="Pfam" id="PF13919">
    <property type="entry name" value="ASXH"/>
    <property type="match status" value="1"/>
</dbReference>
<organism evidence="3 4">
    <name type="scientific">Pyrenophora seminiperda CCB06</name>
    <dbReference type="NCBI Taxonomy" id="1302712"/>
    <lineage>
        <taxon>Eukaryota</taxon>
        <taxon>Fungi</taxon>
        <taxon>Dikarya</taxon>
        <taxon>Ascomycota</taxon>
        <taxon>Pezizomycotina</taxon>
        <taxon>Dothideomycetes</taxon>
        <taxon>Pleosporomycetidae</taxon>
        <taxon>Pleosporales</taxon>
        <taxon>Pleosporineae</taxon>
        <taxon>Pleosporaceae</taxon>
        <taxon>Pyrenophora</taxon>
    </lineage>
</organism>
<reference evidence="3 4" key="1">
    <citation type="journal article" date="2014" name="PLoS ONE">
        <title>De novo Genome Assembly of the Fungal Plant Pathogen Pyrenophora semeniperda.</title>
        <authorList>
            <person name="Soliai M.M."/>
            <person name="Meyer S.E."/>
            <person name="Udall J.A."/>
            <person name="Elzinga D.E."/>
            <person name="Hermansen R.A."/>
            <person name="Bodily P.M."/>
            <person name="Hart A.A."/>
            <person name="Coleman C.E."/>
        </authorList>
    </citation>
    <scope>NUCLEOTIDE SEQUENCE [LARGE SCALE GENOMIC DNA]</scope>
    <source>
        <strain evidence="3 4">CCB06</strain>
        <tissue evidence="3">Mycelium</tissue>
    </source>
</reference>
<accession>A0A3M7LYP3</accession>
<feature type="compositionally biased region" description="Polar residues" evidence="1">
    <location>
        <begin position="83"/>
        <end position="101"/>
    </location>
</feature>
<name>A0A3M7LYP3_9PLEO</name>
<feature type="compositionally biased region" description="Low complexity" evidence="1">
    <location>
        <begin position="205"/>
        <end position="217"/>
    </location>
</feature>